<dbReference type="EMBL" id="JBBNAF010000001">
    <property type="protein sequence ID" value="KAK9168392.1"/>
    <property type="molecule type" value="Genomic_DNA"/>
</dbReference>
<evidence type="ECO:0000313" key="2">
    <source>
        <dbReference type="Proteomes" id="UP001420932"/>
    </source>
</evidence>
<evidence type="ECO:0000313" key="1">
    <source>
        <dbReference type="EMBL" id="KAK9168392.1"/>
    </source>
</evidence>
<reference evidence="1 2" key="1">
    <citation type="submission" date="2024-01" db="EMBL/GenBank/DDBJ databases">
        <title>Genome assemblies of Stephania.</title>
        <authorList>
            <person name="Yang L."/>
        </authorList>
    </citation>
    <scope>NUCLEOTIDE SEQUENCE [LARGE SCALE GENOMIC DNA]</scope>
    <source>
        <strain evidence="1">YNDBR</strain>
        <tissue evidence="1">Leaf</tissue>
    </source>
</reference>
<proteinExistence type="predicted"/>
<organism evidence="1 2">
    <name type="scientific">Stephania yunnanensis</name>
    <dbReference type="NCBI Taxonomy" id="152371"/>
    <lineage>
        <taxon>Eukaryota</taxon>
        <taxon>Viridiplantae</taxon>
        <taxon>Streptophyta</taxon>
        <taxon>Embryophyta</taxon>
        <taxon>Tracheophyta</taxon>
        <taxon>Spermatophyta</taxon>
        <taxon>Magnoliopsida</taxon>
        <taxon>Ranunculales</taxon>
        <taxon>Menispermaceae</taxon>
        <taxon>Menispermoideae</taxon>
        <taxon>Cissampelideae</taxon>
        <taxon>Stephania</taxon>
    </lineage>
</organism>
<sequence>MNEMNKNMERMMEIMQSLSMSAVKAPQVFEALEISSSNLQNYNTEVVDQTPFKVEAKTEIHVYNGDLDAEQLDAWLTSLEIYLSTKMYYDLEKVNFAKLRFGEHALGEKHIP</sequence>
<protein>
    <submittedName>
        <fullName evidence="1">Uncharacterized protein</fullName>
    </submittedName>
</protein>
<dbReference type="Proteomes" id="UP001420932">
    <property type="component" value="Unassembled WGS sequence"/>
</dbReference>
<dbReference type="AlphaFoldDB" id="A0AAP0LDV0"/>
<keyword evidence="2" id="KW-1185">Reference proteome</keyword>
<accession>A0AAP0LDV0</accession>
<comment type="caution">
    <text evidence="1">The sequence shown here is derived from an EMBL/GenBank/DDBJ whole genome shotgun (WGS) entry which is preliminary data.</text>
</comment>
<name>A0AAP0LDV0_9MAGN</name>
<gene>
    <name evidence="1" type="ORF">Syun_000532</name>
</gene>